<evidence type="ECO:0000256" key="1">
    <source>
        <dbReference type="ARBA" id="ARBA00022801"/>
    </source>
</evidence>
<dbReference type="Proteomes" id="UP000799536">
    <property type="component" value="Unassembled WGS sequence"/>
</dbReference>
<feature type="compositionally biased region" description="Low complexity" evidence="4">
    <location>
        <begin position="92"/>
        <end position="101"/>
    </location>
</feature>
<dbReference type="HAMAP" id="MF_03014">
    <property type="entry name" value="KFase"/>
    <property type="match status" value="1"/>
</dbReference>
<comment type="pathway">
    <text evidence="3">Amino-acid degradation; L-tryptophan degradation via kynurenine pathway; L-kynurenine from L-tryptophan: step 2/2.</text>
</comment>
<organism evidence="6 7">
    <name type="scientific">Delitschia confertaspora ATCC 74209</name>
    <dbReference type="NCBI Taxonomy" id="1513339"/>
    <lineage>
        <taxon>Eukaryota</taxon>
        <taxon>Fungi</taxon>
        <taxon>Dikarya</taxon>
        <taxon>Ascomycota</taxon>
        <taxon>Pezizomycotina</taxon>
        <taxon>Dothideomycetes</taxon>
        <taxon>Pleosporomycetidae</taxon>
        <taxon>Pleosporales</taxon>
        <taxon>Delitschiaceae</taxon>
        <taxon>Delitschia</taxon>
    </lineage>
</organism>
<evidence type="ECO:0000256" key="4">
    <source>
        <dbReference type="SAM" id="MobiDB-lite"/>
    </source>
</evidence>
<comment type="domain">
    <text evidence="3">The main chain amide nitrogen atoms of the second glycine and its adjacent residue in the HGGXW motif define the oxyanion hole, and stabilize the oxyanion that forms during the nucleophilic attack by the catalytic serine during substrate cleavage.</text>
</comment>
<keyword evidence="7" id="KW-1185">Reference proteome</keyword>
<feature type="short sequence motif" description="HGGXW" evidence="3">
    <location>
        <begin position="50"/>
        <end position="54"/>
    </location>
</feature>
<feature type="active site" evidence="3">
    <location>
        <position position="237"/>
    </location>
</feature>
<keyword evidence="1 3" id="KW-0378">Hydrolase</keyword>
<feature type="active site" evidence="3">
    <location>
        <position position="272"/>
    </location>
</feature>
<evidence type="ECO:0000259" key="5">
    <source>
        <dbReference type="Pfam" id="PF12697"/>
    </source>
</evidence>
<dbReference type="OrthoDB" id="420264at2759"/>
<comment type="catalytic activity">
    <reaction evidence="3">
        <text>N-formyl-L-kynurenine + H2O = L-kynurenine + formate + H(+)</text>
        <dbReference type="Rhea" id="RHEA:13009"/>
        <dbReference type="ChEBI" id="CHEBI:15377"/>
        <dbReference type="ChEBI" id="CHEBI:15378"/>
        <dbReference type="ChEBI" id="CHEBI:15740"/>
        <dbReference type="ChEBI" id="CHEBI:57959"/>
        <dbReference type="ChEBI" id="CHEBI:58629"/>
        <dbReference type="EC" id="3.5.1.9"/>
    </reaction>
</comment>
<feature type="domain" description="AB hydrolase-1" evidence="5">
    <location>
        <begin position="46"/>
        <end position="231"/>
    </location>
</feature>
<proteinExistence type="inferred from homology"/>
<evidence type="ECO:0000256" key="3">
    <source>
        <dbReference type="HAMAP-Rule" id="MF_03014"/>
    </source>
</evidence>
<evidence type="ECO:0000313" key="6">
    <source>
        <dbReference type="EMBL" id="KAF2199587.1"/>
    </source>
</evidence>
<dbReference type="SUPFAM" id="SSF53474">
    <property type="entry name" value="alpha/beta-Hydrolases"/>
    <property type="match status" value="1"/>
</dbReference>
<keyword evidence="2 3" id="KW-0823">Tryptophan catabolism</keyword>
<dbReference type="InterPro" id="IPR050300">
    <property type="entry name" value="GDXG_lipolytic_enzyme"/>
</dbReference>
<comment type="caution">
    <text evidence="6">The sequence shown here is derived from an EMBL/GenBank/DDBJ whole genome shotgun (WGS) entry which is preliminary data.</text>
</comment>
<dbReference type="EMBL" id="ML994067">
    <property type="protein sequence ID" value="KAF2199587.1"/>
    <property type="molecule type" value="Genomic_DNA"/>
</dbReference>
<comment type="function">
    <text evidence="3">Catalyzes the hydrolysis of N-formyl-L-kynurenine to L-kynurenine, the second step in the kynurenine pathway of tryptophan degradation. Kynurenine may be further oxidized to nicotinic acid, NAD(H) and NADP(H). Required for elimination of toxic metabolites.</text>
</comment>
<feature type="active site" description="Nucleophile" evidence="3">
    <location>
        <position position="142"/>
    </location>
</feature>
<dbReference type="GO" id="GO:0034354">
    <property type="term" value="P:'de novo' NAD+ biosynthetic process from L-tryptophan"/>
    <property type="evidence" value="ECO:0007669"/>
    <property type="project" value="UniProtKB-UniRule"/>
</dbReference>
<dbReference type="AlphaFoldDB" id="A0A9P4JMM6"/>
<dbReference type="PANTHER" id="PTHR48081:SF33">
    <property type="entry name" value="KYNURENINE FORMAMIDASE"/>
    <property type="match status" value="1"/>
</dbReference>
<comment type="subunit">
    <text evidence="3">Homodimer.</text>
</comment>
<evidence type="ECO:0000313" key="7">
    <source>
        <dbReference type="Proteomes" id="UP000799536"/>
    </source>
</evidence>
<dbReference type="InterPro" id="IPR029058">
    <property type="entry name" value="AB_hydrolase_fold"/>
</dbReference>
<protein>
    <recommendedName>
        <fullName evidence="3">Kynurenine formamidase</fullName>
        <shortName evidence="3">KFA</shortName>
        <shortName evidence="3">KFase</shortName>
        <ecNumber evidence="3">3.5.1.9</ecNumber>
    </recommendedName>
    <alternativeName>
        <fullName evidence="3">Arylformamidase</fullName>
    </alternativeName>
    <alternativeName>
        <fullName evidence="3">N-formylkynurenine formamidase</fullName>
        <shortName evidence="3">FKF</shortName>
    </alternativeName>
</protein>
<evidence type="ECO:0000256" key="2">
    <source>
        <dbReference type="ARBA" id="ARBA00023079"/>
    </source>
</evidence>
<dbReference type="Gene3D" id="3.40.50.1820">
    <property type="entry name" value="alpha/beta hydrolase"/>
    <property type="match status" value="1"/>
</dbReference>
<dbReference type="GO" id="GO:0019441">
    <property type="term" value="P:L-tryptophan catabolic process to kynurenine"/>
    <property type="evidence" value="ECO:0007669"/>
    <property type="project" value="UniProtKB-UniRule"/>
</dbReference>
<feature type="compositionally biased region" description="Basic and acidic residues" evidence="4">
    <location>
        <begin position="102"/>
        <end position="111"/>
    </location>
</feature>
<feature type="region of interest" description="Disordered" evidence="4">
    <location>
        <begin position="92"/>
        <end position="111"/>
    </location>
</feature>
<sequence>MKQNTKFKYSEAVSYSDDAQGLKCHTVDIWQSELPVGQEACSEYWIIFIHGGAWRDPEITSSFAEAAVAVLQDSTQKHNIRGFASINYRLSSHPNHPASPSHPEDPSRNAVHPDHLCDVQNGIDYLQKRFQFGSRYILVGHSCGATLAFQTINNQKQSSGMPIKETVPPQAIVSAAGLYDLVLLRDSDSEPPSCQGFLSHAFGSDEEVWRSQSPVYGNYDATWSEGRVAVLLQCSEDEYVSPMQLTVMEKALQGWSRKEGRLLVCLTVSGRHDDCWKMGYGLAYGVETALDHLVAKPSHG</sequence>
<dbReference type="InterPro" id="IPR000073">
    <property type="entry name" value="AB_hydrolase_1"/>
</dbReference>
<dbReference type="PANTHER" id="PTHR48081">
    <property type="entry name" value="AB HYDROLASE SUPERFAMILY PROTEIN C4A8.06C"/>
    <property type="match status" value="1"/>
</dbReference>
<reference evidence="6" key="1">
    <citation type="journal article" date="2020" name="Stud. Mycol.">
        <title>101 Dothideomycetes genomes: a test case for predicting lifestyles and emergence of pathogens.</title>
        <authorList>
            <person name="Haridas S."/>
            <person name="Albert R."/>
            <person name="Binder M."/>
            <person name="Bloem J."/>
            <person name="Labutti K."/>
            <person name="Salamov A."/>
            <person name="Andreopoulos B."/>
            <person name="Baker S."/>
            <person name="Barry K."/>
            <person name="Bills G."/>
            <person name="Bluhm B."/>
            <person name="Cannon C."/>
            <person name="Castanera R."/>
            <person name="Culley D."/>
            <person name="Daum C."/>
            <person name="Ezra D."/>
            <person name="Gonzalez J."/>
            <person name="Henrissat B."/>
            <person name="Kuo A."/>
            <person name="Liang C."/>
            <person name="Lipzen A."/>
            <person name="Lutzoni F."/>
            <person name="Magnuson J."/>
            <person name="Mondo S."/>
            <person name="Nolan M."/>
            <person name="Ohm R."/>
            <person name="Pangilinan J."/>
            <person name="Park H.-J."/>
            <person name="Ramirez L."/>
            <person name="Alfaro M."/>
            <person name="Sun H."/>
            <person name="Tritt A."/>
            <person name="Yoshinaga Y."/>
            <person name="Zwiers L.-H."/>
            <person name="Turgeon B."/>
            <person name="Goodwin S."/>
            <person name="Spatafora J."/>
            <person name="Crous P."/>
            <person name="Grigoriev I."/>
        </authorList>
    </citation>
    <scope>NUCLEOTIDE SEQUENCE</scope>
    <source>
        <strain evidence="6">ATCC 74209</strain>
    </source>
</reference>
<dbReference type="Pfam" id="PF12697">
    <property type="entry name" value="Abhydrolase_6"/>
    <property type="match status" value="1"/>
</dbReference>
<name>A0A9P4JMM6_9PLEO</name>
<dbReference type="InterPro" id="IPR027519">
    <property type="entry name" value="KFase_ver/fungi-typ"/>
</dbReference>
<gene>
    <name evidence="6" type="ORF">GQ43DRAFT_398413</name>
</gene>
<accession>A0A9P4JMM6</accession>
<comment type="similarity">
    <text evidence="3">Belongs to the kynurenine formamidase family.</text>
</comment>
<dbReference type="EC" id="3.5.1.9" evidence="3"/>
<dbReference type="GO" id="GO:0004061">
    <property type="term" value="F:arylformamidase activity"/>
    <property type="evidence" value="ECO:0007669"/>
    <property type="project" value="UniProtKB-UniRule"/>
</dbReference>